<dbReference type="STRING" id="1895771.BGO89_04330"/>
<evidence type="ECO:0000256" key="6">
    <source>
        <dbReference type="PIRSR" id="PIRSR601765-1"/>
    </source>
</evidence>
<evidence type="ECO:0000256" key="2">
    <source>
        <dbReference type="ARBA" id="ARBA00022723"/>
    </source>
</evidence>
<accession>A0A1M3L5G7</accession>
<dbReference type="GO" id="GO:0008270">
    <property type="term" value="F:zinc ion binding"/>
    <property type="evidence" value="ECO:0007669"/>
    <property type="project" value="UniProtKB-UniRule"/>
</dbReference>
<dbReference type="InterPro" id="IPR015892">
    <property type="entry name" value="Carbonic_anhydrase_CS"/>
</dbReference>
<keyword evidence="2 6" id="KW-0479">Metal-binding</keyword>
<keyword evidence="3 6" id="KW-0862">Zinc</keyword>
<dbReference type="Pfam" id="PF00484">
    <property type="entry name" value="Pro_CA"/>
    <property type="match status" value="1"/>
</dbReference>
<feature type="binding site" evidence="6">
    <location>
        <position position="44"/>
    </location>
    <ligand>
        <name>Zn(2+)</name>
        <dbReference type="ChEBI" id="CHEBI:29105"/>
    </ligand>
</feature>
<reference evidence="8 9" key="1">
    <citation type="submission" date="2016-09" db="EMBL/GenBank/DDBJ databases">
        <title>Genome-resolved meta-omics ties microbial dynamics to process performance in biotechnology for thiocyanate degradation.</title>
        <authorList>
            <person name="Kantor R.S."/>
            <person name="Huddy R.J."/>
            <person name="Iyer R."/>
            <person name="Thomas B.C."/>
            <person name="Brown C.T."/>
            <person name="Anantharaman K."/>
            <person name="Tringe S."/>
            <person name="Hettich R.L."/>
            <person name="Harrison S.T."/>
            <person name="Banfield J.F."/>
        </authorList>
    </citation>
    <scope>NUCLEOTIDE SEQUENCE [LARGE SCALE GENOMIC DNA]</scope>
    <source>
        <strain evidence="8">59-99</strain>
    </source>
</reference>
<dbReference type="SMART" id="SM00947">
    <property type="entry name" value="Pro_CA"/>
    <property type="match status" value="1"/>
</dbReference>
<sequence length="212" mass="24904">MESYKRLLLNNKAWVQDKLNLREDYFTRMSENQKPDFLWIGCSDSRVPAEDITGVEPGEIFVHRNIANLVIHTDFSVLSVLQYAVEVLEVNHIIVCGHYGCGGIRTAMSRKNLGLINKWLRHIKDVYRLHASELESITDEQMRYERLVELNVIEQVQHLAEISFIQRSWKNKKRPMVHGWTYDIHTGYLKDLVTLNPGDMPHDIYIYDFEDE</sequence>
<comment type="catalytic activity">
    <reaction evidence="5 7">
        <text>hydrogencarbonate + H(+) = CO2 + H2O</text>
        <dbReference type="Rhea" id="RHEA:10748"/>
        <dbReference type="ChEBI" id="CHEBI:15377"/>
        <dbReference type="ChEBI" id="CHEBI:15378"/>
        <dbReference type="ChEBI" id="CHEBI:16526"/>
        <dbReference type="ChEBI" id="CHEBI:17544"/>
        <dbReference type="EC" id="4.2.1.1"/>
    </reaction>
</comment>
<dbReference type="PANTHER" id="PTHR11002:SF76">
    <property type="entry name" value="CARBONIC ANHYDRASE"/>
    <property type="match status" value="1"/>
</dbReference>
<dbReference type="InterPro" id="IPR001765">
    <property type="entry name" value="Carbonic_anhydrase"/>
</dbReference>
<dbReference type="FunFam" id="3.40.1050.10:FF:000001">
    <property type="entry name" value="Carbonic anhydrase"/>
    <property type="match status" value="1"/>
</dbReference>
<dbReference type="AlphaFoldDB" id="A0A1M3L5G7"/>
<dbReference type="EMBL" id="MKVH01000003">
    <property type="protein sequence ID" value="OJX60797.1"/>
    <property type="molecule type" value="Genomic_DNA"/>
</dbReference>
<gene>
    <name evidence="8" type="ORF">BGO89_04330</name>
</gene>
<evidence type="ECO:0000256" key="3">
    <source>
        <dbReference type="ARBA" id="ARBA00022833"/>
    </source>
</evidence>
<comment type="similarity">
    <text evidence="1 7">Belongs to the beta-class carbonic anhydrase family.</text>
</comment>
<dbReference type="Gene3D" id="3.40.1050.10">
    <property type="entry name" value="Carbonic anhydrase"/>
    <property type="match status" value="1"/>
</dbReference>
<evidence type="ECO:0000256" key="5">
    <source>
        <dbReference type="ARBA" id="ARBA00048348"/>
    </source>
</evidence>
<dbReference type="GO" id="GO:0015976">
    <property type="term" value="P:carbon utilization"/>
    <property type="evidence" value="ECO:0007669"/>
    <property type="project" value="InterPro"/>
</dbReference>
<evidence type="ECO:0000256" key="7">
    <source>
        <dbReference type="RuleBase" id="RU003956"/>
    </source>
</evidence>
<dbReference type="NCBIfam" id="NF007756">
    <property type="entry name" value="PRK10437.1"/>
    <property type="match status" value="1"/>
</dbReference>
<dbReference type="GO" id="GO:0004089">
    <property type="term" value="F:carbonate dehydratase activity"/>
    <property type="evidence" value="ECO:0007669"/>
    <property type="project" value="UniProtKB-UniRule"/>
</dbReference>
<comment type="cofactor">
    <cofactor evidence="6">
        <name>Zn(2+)</name>
        <dbReference type="ChEBI" id="CHEBI:29105"/>
    </cofactor>
    <text evidence="6">Binds 1 zinc ion per subunit.</text>
</comment>
<dbReference type="SUPFAM" id="SSF53056">
    <property type="entry name" value="beta-carbonic anhydrase, cab"/>
    <property type="match status" value="1"/>
</dbReference>
<dbReference type="PANTHER" id="PTHR11002">
    <property type="entry name" value="CARBONIC ANHYDRASE"/>
    <property type="match status" value="1"/>
</dbReference>
<comment type="caution">
    <text evidence="8">The sequence shown here is derived from an EMBL/GenBank/DDBJ whole genome shotgun (WGS) entry which is preliminary data.</text>
</comment>
<evidence type="ECO:0000256" key="4">
    <source>
        <dbReference type="ARBA" id="ARBA00023239"/>
    </source>
</evidence>
<keyword evidence="4 7" id="KW-0456">Lyase</keyword>
<dbReference type="PROSITE" id="PS00705">
    <property type="entry name" value="PROK_CO2_ANHYDRASE_2"/>
    <property type="match status" value="1"/>
</dbReference>
<name>A0A1M3L5G7_9BACT</name>
<evidence type="ECO:0000256" key="1">
    <source>
        <dbReference type="ARBA" id="ARBA00006217"/>
    </source>
</evidence>
<dbReference type="Proteomes" id="UP000184233">
    <property type="component" value="Unassembled WGS sequence"/>
</dbReference>
<dbReference type="CDD" id="cd00883">
    <property type="entry name" value="beta_CA_cladeA"/>
    <property type="match status" value="1"/>
</dbReference>
<evidence type="ECO:0000313" key="9">
    <source>
        <dbReference type="Proteomes" id="UP000184233"/>
    </source>
</evidence>
<proteinExistence type="inferred from homology"/>
<organism evidence="8 9">
    <name type="scientific">Candidatus Kapaibacterium thiocyanatum</name>
    <dbReference type="NCBI Taxonomy" id="1895771"/>
    <lineage>
        <taxon>Bacteria</taxon>
        <taxon>Pseudomonadati</taxon>
        <taxon>Candidatus Kapaibacteriota</taxon>
        <taxon>Candidatus Kapaibacteriia</taxon>
        <taxon>Candidatus Kapaibacteriales</taxon>
        <taxon>Candidatus Kapaibacteriaceae</taxon>
        <taxon>Candidatus Kapaibacterium</taxon>
    </lineage>
</organism>
<feature type="binding site" evidence="6">
    <location>
        <position position="42"/>
    </location>
    <ligand>
        <name>Zn(2+)</name>
        <dbReference type="ChEBI" id="CHEBI:29105"/>
    </ligand>
</feature>
<dbReference type="PROSITE" id="PS00704">
    <property type="entry name" value="PROK_CO2_ANHYDRASE_1"/>
    <property type="match status" value="1"/>
</dbReference>
<feature type="binding site" evidence="6">
    <location>
        <position position="98"/>
    </location>
    <ligand>
        <name>Zn(2+)</name>
        <dbReference type="ChEBI" id="CHEBI:29105"/>
    </ligand>
</feature>
<comment type="function">
    <text evidence="7">Reversible hydration of carbon dioxide.</text>
</comment>
<dbReference type="InterPro" id="IPR036874">
    <property type="entry name" value="Carbonic_anhydrase_sf"/>
</dbReference>
<protein>
    <recommendedName>
        <fullName evidence="7">Carbonic anhydrase</fullName>
        <ecNumber evidence="7">4.2.1.1</ecNumber>
    </recommendedName>
    <alternativeName>
        <fullName evidence="7">Carbonate dehydratase</fullName>
    </alternativeName>
</protein>
<evidence type="ECO:0000313" key="8">
    <source>
        <dbReference type="EMBL" id="OJX60797.1"/>
    </source>
</evidence>
<feature type="binding site" evidence="6">
    <location>
        <position position="101"/>
    </location>
    <ligand>
        <name>Zn(2+)</name>
        <dbReference type="ChEBI" id="CHEBI:29105"/>
    </ligand>
</feature>
<dbReference type="EC" id="4.2.1.1" evidence="7"/>